<keyword evidence="1" id="KW-0472">Membrane</keyword>
<evidence type="ECO:0000313" key="2">
    <source>
        <dbReference type="EMBL" id="MCJ8239133.1"/>
    </source>
</evidence>
<feature type="transmembrane region" description="Helical" evidence="1">
    <location>
        <begin position="62"/>
        <end position="88"/>
    </location>
</feature>
<keyword evidence="3" id="KW-1185">Reference proteome</keyword>
<feature type="transmembrane region" description="Helical" evidence="1">
    <location>
        <begin position="109"/>
        <end position="132"/>
    </location>
</feature>
<evidence type="ECO:0000256" key="1">
    <source>
        <dbReference type="SAM" id="Phobius"/>
    </source>
</evidence>
<feature type="transmembrane region" description="Helical" evidence="1">
    <location>
        <begin position="138"/>
        <end position="159"/>
    </location>
</feature>
<dbReference type="InterPro" id="IPR018723">
    <property type="entry name" value="DUF2254_membrane"/>
</dbReference>
<keyword evidence="1" id="KW-0812">Transmembrane</keyword>
<accession>A0ABT0D156</accession>
<organism evidence="2 3">
    <name type="scientific">Peteryoungia algae</name>
    <dbReference type="NCBI Taxonomy" id="2919917"/>
    <lineage>
        <taxon>Bacteria</taxon>
        <taxon>Pseudomonadati</taxon>
        <taxon>Pseudomonadota</taxon>
        <taxon>Alphaproteobacteria</taxon>
        <taxon>Hyphomicrobiales</taxon>
        <taxon>Rhizobiaceae</taxon>
        <taxon>Peteryoungia</taxon>
    </lineage>
</organism>
<dbReference type="EMBL" id="JALAYX010000003">
    <property type="protein sequence ID" value="MCJ8239133.1"/>
    <property type="molecule type" value="Genomic_DNA"/>
</dbReference>
<name>A0ABT0D156_9HYPH</name>
<dbReference type="Proteomes" id="UP001522662">
    <property type="component" value="Unassembled WGS sequence"/>
</dbReference>
<dbReference type="Pfam" id="PF10011">
    <property type="entry name" value="DUF2254"/>
    <property type="match status" value="1"/>
</dbReference>
<dbReference type="RefSeq" id="WP_229575476.1">
    <property type="nucleotide sequence ID" value="NZ_CP128477.1"/>
</dbReference>
<feature type="transmembrane region" description="Helical" evidence="1">
    <location>
        <begin position="21"/>
        <end position="42"/>
    </location>
</feature>
<comment type="caution">
    <text evidence="2">The sequence shown here is derived from an EMBL/GenBank/DDBJ whole genome shotgun (WGS) entry which is preliminary data.</text>
</comment>
<gene>
    <name evidence="2" type="ORF">MKJ03_12400</name>
</gene>
<sequence>MTQEAVSSRWRFILKQFSRRLWVRASAIGAVGVLAAVLATVAERFVPFDIPGSINADSVDTILNIIASSMLAVTTFSVSAMTSAYASATSNVTPRATTLLVEDRMTQNVLSTFVGSFLYGIVGIVVLQTGAYGEKGRVILFVVTIGVIALIVFQLLRWIDHLTKLGRVGDATDRIEDAAARAIDARRHNPYLGGKPLPTGVRKRFDSMIPVEADAIGYVQHIDMQALSRLAERMDGEIHLLLNPGAFVYRDTVIAYLDAGKSEPHEDEDEDDELNDSLRYAVTIGNVRSFDQDPRFGLVVLSETAQRALSPAVNDPGTAIDVIGRATRLLSKWSEPVEDQELQFSRVSVPPLTADDLFEDAFMTIARDGAAQVEVQLRLQKCLAALSRLGNGDFRAAARRQAILALSRAEKALPIEADLQRLRGDLGE</sequence>
<evidence type="ECO:0000313" key="3">
    <source>
        <dbReference type="Proteomes" id="UP001522662"/>
    </source>
</evidence>
<keyword evidence="1" id="KW-1133">Transmembrane helix</keyword>
<protein>
    <submittedName>
        <fullName evidence="2">DUF2254 domain-containing protein</fullName>
    </submittedName>
</protein>
<reference evidence="2 3" key="1">
    <citation type="submission" date="2022-03" db="EMBL/GenBank/DDBJ databases">
        <title>Rhizobium SSM4.3 sp. nov., isolated from Sediment (Gouqi Island).</title>
        <authorList>
            <person name="Chen G."/>
        </authorList>
    </citation>
    <scope>NUCLEOTIDE SEQUENCE [LARGE SCALE GENOMIC DNA]</scope>
    <source>
        <strain evidence="2 3">SSM4.3</strain>
    </source>
</reference>
<proteinExistence type="predicted"/>